<evidence type="ECO:0000313" key="2">
    <source>
        <dbReference type="Proteomes" id="UP000053647"/>
    </source>
</evidence>
<dbReference type="EMBL" id="KN821668">
    <property type="protein sequence ID" value="KIJ04613.1"/>
    <property type="molecule type" value="Genomic_DNA"/>
</dbReference>
<organism evidence="1 2">
    <name type="scientific">Paxillus involutus ATCC 200175</name>
    <dbReference type="NCBI Taxonomy" id="664439"/>
    <lineage>
        <taxon>Eukaryota</taxon>
        <taxon>Fungi</taxon>
        <taxon>Dikarya</taxon>
        <taxon>Basidiomycota</taxon>
        <taxon>Agaricomycotina</taxon>
        <taxon>Agaricomycetes</taxon>
        <taxon>Agaricomycetidae</taxon>
        <taxon>Boletales</taxon>
        <taxon>Paxilineae</taxon>
        <taxon>Paxillaceae</taxon>
        <taxon>Paxillus</taxon>
    </lineage>
</organism>
<name>A0A0C9SZP3_PAXIN</name>
<keyword evidence="2" id="KW-1185">Reference proteome</keyword>
<dbReference type="OrthoDB" id="2269034at2759"/>
<reference evidence="2" key="2">
    <citation type="submission" date="2015-01" db="EMBL/GenBank/DDBJ databases">
        <title>Evolutionary Origins and Diversification of the Mycorrhizal Mutualists.</title>
        <authorList>
            <consortium name="DOE Joint Genome Institute"/>
            <consortium name="Mycorrhizal Genomics Consortium"/>
            <person name="Kohler A."/>
            <person name="Kuo A."/>
            <person name="Nagy L.G."/>
            <person name="Floudas D."/>
            <person name="Copeland A."/>
            <person name="Barry K.W."/>
            <person name="Cichocki N."/>
            <person name="Veneault-Fourrey C."/>
            <person name="LaButti K."/>
            <person name="Lindquist E.A."/>
            <person name="Lipzen A."/>
            <person name="Lundell T."/>
            <person name="Morin E."/>
            <person name="Murat C."/>
            <person name="Riley R."/>
            <person name="Ohm R."/>
            <person name="Sun H."/>
            <person name="Tunlid A."/>
            <person name="Henrissat B."/>
            <person name="Grigoriev I.V."/>
            <person name="Hibbett D.S."/>
            <person name="Martin F."/>
        </authorList>
    </citation>
    <scope>NUCLEOTIDE SEQUENCE [LARGE SCALE GENOMIC DNA]</scope>
    <source>
        <strain evidence="2">ATCC 200175</strain>
    </source>
</reference>
<sequence length="408" mass="46443">MFVYGMRSAQLPLFVDFCHWPTPKRGREHLSTEVFLDTILLSVRAYAHRFIRFATWDISDTAVLSIMAGLVGVHAPMLRHVSVHGSPSVYSTYYTGRHHWFPFPFLTRNAPVMSHLEITHLPIETFRSSMRLSASCLISLTLTASEDFLTPPSSLPAHLIGFEDLIVLLQSATNLTNLALYGPVVEFDDDTFIESPSSRVRLVALRTLILHCHEPGYRYHADFLSAITAPGLTHLEIPWHDDLESELPDEDLTSYLFNDQGSPKFASVRHLYLHDSAVKRRLPTRSFIRAFPMAEDVTLGGNDVWKFVAALRGLVRRDGPGAEETRVSTAAWWFRVRKLTLKDFDLTVWKGCVRGLVIWLAARREQHGERIVVRVEGVAPADRERWFLQHLEKLKRYAEVENEVSVSG</sequence>
<reference evidence="1 2" key="1">
    <citation type="submission" date="2014-06" db="EMBL/GenBank/DDBJ databases">
        <authorList>
            <consortium name="DOE Joint Genome Institute"/>
            <person name="Kuo A."/>
            <person name="Kohler A."/>
            <person name="Nagy L.G."/>
            <person name="Floudas D."/>
            <person name="Copeland A."/>
            <person name="Barry K.W."/>
            <person name="Cichocki N."/>
            <person name="Veneault-Fourrey C."/>
            <person name="LaButti K."/>
            <person name="Lindquist E.A."/>
            <person name="Lipzen A."/>
            <person name="Lundell T."/>
            <person name="Morin E."/>
            <person name="Murat C."/>
            <person name="Sun H."/>
            <person name="Tunlid A."/>
            <person name="Henrissat B."/>
            <person name="Grigoriev I.V."/>
            <person name="Hibbett D.S."/>
            <person name="Martin F."/>
            <person name="Nordberg H.P."/>
            <person name="Cantor M.N."/>
            <person name="Hua S.X."/>
        </authorList>
    </citation>
    <scope>NUCLEOTIDE SEQUENCE [LARGE SCALE GENOMIC DNA]</scope>
    <source>
        <strain evidence="1 2">ATCC 200175</strain>
    </source>
</reference>
<dbReference type="AlphaFoldDB" id="A0A0C9SZP3"/>
<proteinExistence type="predicted"/>
<dbReference type="HOGENOM" id="CLU_674552_0_0_1"/>
<gene>
    <name evidence="1" type="ORF">PAXINDRAFT_104099</name>
</gene>
<accession>A0A0C9SZP3</accession>
<dbReference type="Proteomes" id="UP000053647">
    <property type="component" value="Unassembled WGS sequence"/>
</dbReference>
<protein>
    <submittedName>
        <fullName evidence="1">Unplaced genomic scaffold PAXINscaffold_2346, whole genome shotgun sequence</fullName>
    </submittedName>
</protein>
<evidence type="ECO:0000313" key="1">
    <source>
        <dbReference type="EMBL" id="KIJ04613.1"/>
    </source>
</evidence>